<feature type="non-terminal residue" evidence="1">
    <location>
        <position position="1"/>
    </location>
</feature>
<dbReference type="AlphaFoldDB" id="X0V725"/>
<dbReference type="EMBL" id="BARS01027119">
    <property type="protein sequence ID" value="GAG08303.1"/>
    <property type="molecule type" value="Genomic_DNA"/>
</dbReference>
<organism evidence="1">
    <name type="scientific">marine sediment metagenome</name>
    <dbReference type="NCBI Taxonomy" id="412755"/>
    <lineage>
        <taxon>unclassified sequences</taxon>
        <taxon>metagenomes</taxon>
        <taxon>ecological metagenomes</taxon>
    </lineage>
</organism>
<reference evidence="1" key="1">
    <citation type="journal article" date="2014" name="Front. Microbiol.">
        <title>High frequency of phylogenetically diverse reductive dehalogenase-homologous genes in deep subseafloor sedimentary metagenomes.</title>
        <authorList>
            <person name="Kawai M."/>
            <person name="Futagami T."/>
            <person name="Toyoda A."/>
            <person name="Takaki Y."/>
            <person name="Nishi S."/>
            <person name="Hori S."/>
            <person name="Arai W."/>
            <person name="Tsubouchi T."/>
            <person name="Morono Y."/>
            <person name="Uchiyama I."/>
            <person name="Ito T."/>
            <person name="Fujiyama A."/>
            <person name="Inagaki F."/>
            <person name="Takami H."/>
        </authorList>
    </citation>
    <scope>NUCLEOTIDE SEQUENCE</scope>
    <source>
        <strain evidence="1">Expedition CK06-06</strain>
    </source>
</reference>
<sequence length="36" mass="4212">ITLTERENEVNLKMIYGKNLLQKLDYFYALGTYAKG</sequence>
<proteinExistence type="predicted"/>
<protein>
    <submittedName>
        <fullName evidence="1">Uncharacterized protein</fullName>
    </submittedName>
</protein>
<gene>
    <name evidence="1" type="ORF">S01H1_42632</name>
</gene>
<comment type="caution">
    <text evidence="1">The sequence shown here is derived from an EMBL/GenBank/DDBJ whole genome shotgun (WGS) entry which is preliminary data.</text>
</comment>
<evidence type="ECO:0000313" key="1">
    <source>
        <dbReference type="EMBL" id="GAG08303.1"/>
    </source>
</evidence>
<name>X0V725_9ZZZZ</name>
<accession>X0V725</accession>